<name>A0A0H3FX80_KLEAK</name>
<dbReference type="eggNOG" id="COG0845">
    <property type="taxonomic scope" value="Bacteria"/>
</dbReference>
<dbReference type="InterPro" id="IPR006144">
    <property type="entry name" value="Secretion_HlyD_CS"/>
</dbReference>
<dbReference type="OrthoDB" id="9775513at2"/>
<keyword evidence="6 7" id="KW-0472">Membrane</keyword>
<dbReference type="GO" id="GO:0055085">
    <property type="term" value="P:transmembrane transport"/>
    <property type="evidence" value="ECO:0007669"/>
    <property type="project" value="InterPro"/>
</dbReference>
<dbReference type="PANTHER" id="PTHR30386">
    <property type="entry name" value="MEMBRANE FUSION SUBUNIT OF EMRAB-TOLC MULTIDRUG EFFLUX PUMP"/>
    <property type="match status" value="1"/>
</dbReference>
<dbReference type="SUPFAM" id="SSF111369">
    <property type="entry name" value="HlyD-like secretion proteins"/>
    <property type="match status" value="1"/>
</dbReference>
<evidence type="ECO:0000256" key="5">
    <source>
        <dbReference type="ARBA" id="ARBA00022989"/>
    </source>
</evidence>
<dbReference type="AlphaFoldDB" id="A0A0H3FX80"/>
<dbReference type="Gene3D" id="2.40.30.170">
    <property type="match status" value="1"/>
</dbReference>
<dbReference type="GO" id="GO:0016020">
    <property type="term" value="C:membrane"/>
    <property type="evidence" value="ECO:0007669"/>
    <property type="project" value="UniProtKB-SubCell"/>
</dbReference>
<dbReference type="Gene3D" id="2.40.50.100">
    <property type="match status" value="1"/>
</dbReference>
<keyword evidence="9" id="KW-1185">Reference proteome</keyword>
<organism evidence="8 9">
    <name type="scientific">Klebsiella aerogenes (strain ATCC 13048 / DSM 30053 / CCUG 1429 / JCM 1235 / KCTC 2190 / NBRC 13534 / NCIMB 10102 / NCTC 10006 / CDC 819-56)</name>
    <name type="common">Enterobacter aerogenes</name>
    <dbReference type="NCBI Taxonomy" id="1028307"/>
    <lineage>
        <taxon>Bacteria</taxon>
        <taxon>Pseudomonadati</taxon>
        <taxon>Pseudomonadota</taxon>
        <taxon>Gammaproteobacteria</taxon>
        <taxon>Enterobacterales</taxon>
        <taxon>Enterobacteriaceae</taxon>
        <taxon>Klebsiella/Raoultella group</taxon>
        <taxon>Klebsiella</taxon>
    </lineage>
</organism>
<evidence type="ECO:0000256" key="1">
    <source>
        <dbReference type="ARBA" id="ARBA00004167"/>
    </source>
</evidence>
<proteinExistence type="inferred from homology"/>
<evidence type="ECO:0000256" key="4">
    <source>
        <dbReference type="ARBA" id="ARBA00022692"/>
    </source>
</evidence>
<dbReference type="PANTHER" id="PTHR30386:SF28">
    <property type="entry name" value="EXPORTED PROTEIN"/>
    <property type="match status" value="1"/>
</dbReference>
<dbReference type="InterPro" id="IPR050739">
    <property type="entry name" value="MFP"/>
</dbReference>
<keyword evidence="4 7" id="KW-0812">Transmembrane</keyword>
<dbReference type="PATRIC" id="fig|1028307.3.peg.4064"/>
<sequence>MFRKEALENRDKTWCGKAVLLPGISSRLVIITSALFFVCFIVLISTGTYTRRISVQGEVTTWPRPVNVYSGVQGFVATQFVREGDPVKKGDPVYQIDVSKSTRRGVVNETQRQDIENQLKRIAEIIARLRESKETTLRMLEQQKIQYSASFERSAGIVRRAEEGIKLMKNNMDNYRRYQQQGLINKDQLTSLVALYYQQHNSLLSLSAQHEQNALQLTNLESQIQTQAAEFDNRVYQMELQRYELQKERINTDAGGDIIIRASSDGKIDSLSVTPGQMVSEGDSLLQIIPEKIQRYYLVLWVPNEAVPYISVGDRVNIRYEAFPAEKFGQFSAKVTLISRTPASYREMQTYTTAPINSTAGAAAYYKVVISPEKQAVSYAGKRLPLENGMKAQSTLFLEKRKIYQWMLSPFYDMKRSVTGPIHEP</sequence>
<keyword evidence="3" id="KW-0813">Transport</keyword>
<feature type="transmembrane region" description="Helical" evidence="7">
    <location>
        <begin position="20"/>
        <end position="44"/>
    </location>
</feature>
<dbReference type="GeneID" id="93312254"/>
<evidence type="ECO:0000313" key="8">
    <source>
        <dbReference type="EMBL" id="AEG98977.1"/>
    </source>
</evidence>
<dbReference type="KEGG" id="eae:EAE_20350"/>
<evidence type="ECO:0000256" key="3">
    <source>
        <dbReference type="ARBA" id="ARBA00022448"/>
    </source>
</evidence>
<dbReference type="EMBL" id="CP002824">
    <property type="protein sequence ID" value="AEG98977.1"/>
    <property type="molecule type" value="Genomic_DNA"/>
</dbReference>
<protein>
    <submittedName>
        <fullName evidence="8">CvaA</fullName>
    </submittedName>
</protein>
<comment type="similarity">
    <text evidence="2">Belongs to the membrane fusion protein (MFP) (TC 8.A.1) family.</text>
</comment>
<reference evidence="8 9" key="1">
    <citation type="journal article" date="2012" name="J. Bacteriol.">
        <title>Complete genome sequence of Enterobacter aerogenes KCTC 2190.</title>
        <authorList>
            <person name="Shin S.H."/>
            <person name="Kim S."/>
            <person name="Kim J.Y."/>
            <person name="Lee S."/>
            <person name="Um Y."/>
            <person name="Oh M.K."/>
            <person name="Kim Y.R."/>
            <person name="Lee J."/>
            <person name="Yang K.S."/>
        </authorList>
    </citation>
    <scope>NUCLEOTIDE SEQUENCE [LARGE SCALE GENOMIC DNA]</scope>
    <source>
        <strain evidence="8 9">KCTC 2190</strain>
    </source>
</reference>
<gene>
    <name evidence="8" type="ordered locus">EAE_20350</name>
</gene>
<dbReference type="RefSeq" id="WP_015705589.1">
    <property type="nucleotide sequence ID" value="NC_015663.1"/>
</dbReference>
<evidence type="ECO:0000313" key="9">
    <source>
        <dbReference type="Proteomes" id="UP000008881"/>
    </source>
</evidence>
<dbReference type="HOGENOM" id="CLU_023976_4_0_6"/>
<dbReference type="Proteomes" id="UP000008881">
    <property type="component" value="Chromosome"/>
</dbReference>
<evidence type="ECO:0000256" key="2">
    <source>
        <dbReference type="ARBA" id="ARBA00009477"/>
    </source>
</evidence>
<keyword evidence="5 7" id="KW-1133">Transmembrane helix</keyword>
<dbReference type="PRINTS" id="PR01490">
    <property type="entry name" value="RTXTOXIND"/>
</dbReference>
<evidence type="ECO:0000256" key="6">
    <source>
        <dbReference type="ARBA" id="ARBA00023136"/>
    </source>
</evidence>
<dbReference type="GO" id="GO:0009306">
    <property type="term" value="P:protein secretion"/>
    <property type="evidence" value="ECO:0007669"/>
    <property type="project" value="InterPro"/>
</dbReference>
<evidence type="ECO:0000256" key="7">
    <source>
        <dbReference type="SAM" id="Phobius"/>
    </source>
</evidence>
<dbReference type="PROSITE" id="PS00543">
    <property type="entry name" value="HLYD_FAMILY"/>
    <property type="match status" value="1"/>
</dbReference>
<accession>A0A0H3FX80</accession>
<comment type="subcellular location">
    <subcellularLocation>
        <location evidence="1">Membrane</location>
        <topology evidence="1">Single-pass membrane protein</topology>
    </subcellularLocation>
</comment>